<accession>A0ABP7QN25</accession>
<organism evidence="2 3">
    <name type="scientific">Streptomyces plumbiresistens</name>
    <dbReference type="NCBI Taxonomy" id="511811"/>
    <lineage>
        <taxon>Bacteria</taxon>
        <taxon>Bacillati</taxon>
        <taxon>Actinomycetota</taxon>
        <taxon>Actinomycetes</taxon>
        <taxon>Kitasatosporales</taxon>
        <taxon>Streptomycetaceae</taxon>
        <taxon>Streptomyces</taxon>
    </lineage>
</organism>
<dbReference type="Proteomes" id="UP001500456">
    <property type="component" value="Unassembled WGS sequence"/>
</dbReference>
<comment type="caution">
    <text evidence="2">The sequence shown here is derived from an EMBL/GenBank/DDBJ whole genome shotgun (WGS) entry which is preliminary data.</text>
</comment>
<feature type="region of interest" description="Disordered" evidence="1">
    <location>
        <begin position="1"/>
        <end position="74"/>
    </location>
</feature>
<name>A0ABP7QN25_9ACTN</name>
<sequence>MRTLHHTSRGHRLTPRALARTPEAAVSYPRRRPGCSVGHRLRERPWRPRSSPRPGPHQTVGPPPHDAAHPGAMTMPLTTTRTTTRISPDWPCQVKNPGSYDWERSAAKWLRELVPARYASYPALIRHPVLLARHAQIQVQQEVRVARTALQTARADLPGLGMPESVIEHTIKLYAAEVLQLQHIARSVRAVTQALIEHGHGR</sequence>
<reference evidence="3" key="1">
    <citation type="journal article" date="2019" name="Int. J. Syst. Evol. Microbiol.">
        <title>The Global Catalogue of Microorganisms (GCM) 10K type strain sequencing project: providing services to taxonomists for standard genome sequencing and annotation.</title>
        <authorList>
            <consortium name="The Broad Institute Genomics Platform"/>
            <consortium name="The Broad Institute Genome Sequencing Center for Infectious Disease"/>
            <person name="Wu L."/>
            <person name="Ma J."/>
        </authorList>
    </citation>
    <scope>NUCLEOTIDE SEQUENCE [LARGE SCALE GENOMIC DNA]</scope>
    <source>
        <strain evidence="3">JCM 16924</strain>
    </source>
</reference>
<protein>
    <submittedName>
        <fullName evidence="2">Uncharacterized protein</fullName>
    </submittedName>
</protein>
<gene>
    <name evidence="2" type="ORF">GCM10022232_15830</name>
</gene>
<evidence type="ECO:0000256" key="1">
    <source>
        <dbReference type="SAM" id="MobiDB-lite"/>
    </source>
</evidence>
<evidence type="ECO:0000313" key="2">
    <source>
        <dbReference type="EMBL" id="GAA3984063.1"/>
    </source>
</evidence>
<feature type="compositionally biased region" description="Basic residues" evidence="1">
    <location>
        <begin position="1"/>
        <end position="14"/>
    </location>
</feature>
<dbReference type="EMBL" id="BAAAZX010000003">
    <property type="protein sequence ID" value="GAA3984063.1"/>
    <property type="molecule type" value="Genomic_DNA"/>
</dbReference>
<proteinExistence type="predicted"/>
<keyword evidence="3" id="KW-1185">Reference proteome</keyword>
<feature type="compositionally biased region" description="Pro residues" evidence="1">
    <location>
        <begin position="51"/>
        <end position="65"/>
    </location>
</feature>
<evidence type="ECO:0000313" key="3">
    <source>
        <dbReference type="Proteomes" id="UP001500456"/>
    </source>
</evidence>